<dbReference type="Pfam" id="PF10689">
    <property type="entry name" value="DUF2496"/>
    <property type="match status" value="1"/>
</dbReference>
<keyword evidence="2" id="KW-1185">Reference proteome</keyword>
<dbReference type="AlphaFoldDB" id="A0A2S0VSL1"/>
<evidence type="ECO:0008006" key="3">
    <source>
        <dbReference type="Google" id="ProtNLM"/>
    </source>
</evidence>
<dbReference type="OrthoDB" id="6197868at2"/>
<gene>
    <name evidence="1" type="ORF">C2869_12405</name>
</gene>
<evidence type="ECO:0000313" key="2">
    <source>
        <dbReference type="Proteomes" id="UP000244441"/>
    </source>
</evidence>
<dbReference type="EMBL" id="CP026604">
    <property type="protein sequence ID" value="AWB67187.1"/>
    <property type="molecule type" value="Genomic_DNA"/>
</dbReference>
<dbReference type="RefSeq" id="WP_108603234.1">
    <property type="nucleotide sequence ID" value="NZ_CP026604.1"/>
</dbReference>
<proteinExistence type="predicted"/>
<name>A0A2S0VSL1_9ALTE</name>
<dbReference type="Proteomes" id="UP000244441">
    <property type="component" value="Chromosome"/>
</dbReference>
<dbReference type="KEGG" id="cate:C2869_12405"/>
<sequence>MSETIEQQIASAPFHVRLAIDLIMQLEQNDVDVQEALKALEIVQADLQAKIASQQS</sequence>
<accession>A0A2S0VSL1</accession>
<organism evidence="1 2">
    <name type="scientific">Saccharobesus litoralis</name>
    <dbReference type="NCBI Taxonomy" id="2172099"/>
    <lineage>
        <taxon>Bacteria</taxon>
        <taxon>Pseudomonadati</taxon>
        <taxon>Pseudomonadota</taxon>
        <taxon>Gammaproteobacteria</taxon>
        <taxon>Alteromonadales</taxon>
        <taxon>Alteromonadaceae</taxon>
        <taxon>Saccharobesus</taxon>
    </lineage>
</organism>
<dbReference type="InterPro" id="IPR019630">
    <property type="entry name" value="DUF2496_YbaM-rel"/>
</dbReference>
<evidence type="ECO:0000313" key="1">
    <source>
        <dbReference type="EMBL" id="AWB67187.1"/>
    </source>
</evidence>
<protein>
    <recommendedName>
        <fullName evidence="3">DUF2496 domain-containing protein</fullName>
    </recommendedName>
</protein>
<reference evidence="1 2" key="1">
    <citation type="submission" date="2018-01" db="EMBL/GenBank/DDBJ databases">
        <title>Genome sequence of a Cantenovulum-like bacteria.</title>
        <authorList>
            <person name="Tan W.R."/>
            <person name="Lau N.-S."/>
            <person name="Go F."/>
            <person name="Amirul A.-A.A."/>
        </authorList>
    </citation>
    <scope>NUCLEOTIDE SEQUENCE [LARGE SCALE GENOMIC DNA]</scope>
    <source>
        <strain evidence="1 2">CCB-QB4</strain>
    </source>
</reference>